<dbReference type="PANTHER" id="PTHR33074:SF85">
    <property type="entry name" value="DUF1618 DOMAIN-CONTAINING PROTEIN"/>
    <property type="match status" value="1"/>
</dbReference>
<protein>
    <recommendedName>
        <fullName evidence="1">DUF1618 domain-containing protein</fullName>
    </recommendedName>
</protein>
<dbReference type="Proteomes" id="UP000095767">
    <property type="component" value="Unassembled WGS sequence"/>
</dbReference>
<dbReference type="PANTHER" id="PTHR33074">
    <property type="entry name" value="EXPRESSED PROTEIN-RELATED"/>
    <property type="match status" value="1"/>
</dbReference>
<dbReference type="EMBL" id="LWDX02069952">
    <property type="protein sequence ID" value="OEL14460.1"/>
    <property type="molecule type" value="Genomic_DNA"/>
</dbReference>
<name>A0A1E5UNK0_9POAL</name>
<accession>A0A1E5UNK0</accession>
<dbReference type="Pfam" id="PF07762">
    <property type="entry name" value="DUF1618"/>
    <property type="match status" value="1"/>
</dbReference>
<evidence type="ECO:0000313" key="3">
    <source>
        <dbReference type="Proteomes" id="UP000095767"/>
    </source>
</evidence>
<evidence type="ECO:0000313" key="2">
    <source>
        <dbReference type="EMBL" id="OEL14460.1"/>
    </source>
</evidence>
<dbReference type="InterPro" id="IPR011676">
    <property type="entry name" value="DUF1618"/>
</dbReference>
<dbReference type="OrthoDB" id="695762at2759"/>
<sequence length="267" mass="29317">MPDPVAVGSRFSSPPTRVLLEDFASFGDRKNAATATGLTSGGRTVNVSFELVDPSRVFRWFVHCPGLEEKRGFNGKPEILNAADALVVTRMLFFSNSGRVIDYYFVYRAGPGKTSLDLIPGPCPEVLLPKQVGILPRGGGGGVGDCEHYSAVIPVQRLGPQLEYEIFVFSSESQAWSSKVARFSQDQETTYDEVVLHSPTKAIAAGCGSLAWIDLWRGVLLCTWLDKQPVLRLIQWPVLPERDVFIDISSPLEVRDATLSNGVIRFV</sequence>
<feature type="domain" description="DUF1618" evidence="1">
    <location>
        <begin position="212"/>
        <end position="267"/>
    </location>
</feature>
<gene>
    <name evidence="2" type="ORF">BAE44_0024521</name>
</gene>
<reference evidence="2 3" key="1">
    <citation type="submission" date="2016-09" db="EMBL/GenBank/DDBJ databases">
        <title>The draft genome of Dichanthelium oligosanthes: A C3 panicoid grass species.</title>
        <authorList>
            <person name="Studer A.J."/>
            <person name="Schnable J.C."/>
            <person name="Brutnell T.P."/>
        </authorList>
    </citation>
    <scope>NUCLEOTIDE SEQUENCE [LARGE SCALE GENOMIC DNA]</scope>
    <source>
        <strain evidence="3">cv. Kellogg 1175</strain>
        <tissue evidence="2">Leaf</tissue>
    </source>
</reference>
<evidence type="ECO:0000259" key="1">
    <source>
        <dbReference type="Pfam" id="PF07762"/>
    </source>
</evidence>
<proteinExistence type="predicted"/>
<dbReference type="AlphaFoldDB" id="A0A1E5UNK0"/>
<organism evidence="2 3">
    <name type="scientific">Dichanthelium oligosanthes</name>
    <dbReference type="NCBI Taxonomy" id="888268"/>
    <lineage>
        <taxon>Eukaryota</taxon>
        <taxon>Viridiplantae</taxon>
        <taxon>Streptophyta</taxon>
        <taxon>Embryophyta</taxon>
        <taxon>Tracheophyta</taxon>
        <taxon>Spermatophyta</taxon>
        <taxon>Magnoliopsida</taxon>
        <taxon>Liliopsida</taxon>
        <taxon>Poales</taxon>
        <taxon>Poaceae</taxon>
        <taxon>PACMAD clade</taxon>
        <taxon>Panicoideae</taxon>
        <taxon>Panicodae</taxon>
        <taxon>Paniceae</taxon>
        <taxon>Dichantheliinae</taxon>
        <taxon>Dichanthelium</taxon>
    </lineage>
</organism>
<keyword evidence="3" id="KW-1185">Reference proteome</keyword>
<comment type="caution">
    <text evidence="2">The sequence shown here is derived from an EMBL/GenBank/DDBJ whole genome shotgun (WGS) entry which is preliminary data.</text>
</comment>